<keyword evidence="4" id="KW-1185">Reference proteome</keyword>
<dbReference type="InterPro" id="IPR014710">
    <property type="entry name" value="RmlC-like_jellyroll"/>
</dbReference>
<dbReference type="SUPFAM" id="SSF47413">
    <property type="entry name" value="lambda repressor-like DNA-binding domains"/>
    <property type="match status" value="1"/>
</dbReference>
<dbReference type="PANTHER" id="PTHR46797">
    <property type="entry name" value="HTH-TYPE TRANSCRIPTIONAL REGULATOR"/>
    <property type="match status" value="1"/>
</dbReference>
<name>A0ABY2Q593_9HYPH</name>
<evidence type="ECO:0000259" key="2">
    <source>
        <dbReference type="PROSITE" id="PS50943"/>
    </source>
</evidence>
<dbReference type="Pfam" id="PF07883">
    <property type="entry name" value="Cupin_2"/>
    <property type="match status" value="1"/>
</dbReference>
<keyword evidence="1" id="KW-0238">DNA-binding</keyword>
<dbReference type="InterPro" id="IPR011051">
    <property type="entry name" value="RmlC_Cupin_sf"/>
</dbReference>
<evidence type="ECO:0000313" key="3">
    <source>
        <dbReference type="EMBL" id="THF56441.1"/>
    </source>
</evidence>
<dbReference type="Pfam" id="PF13560">
    <property type="entry name" value="HTH_31"/>
    <property type="match status" value="1"/>
</dbReference>
<dbReference type="EMBL" id="SSNY01000008">
    <property type="protein sequence ID" value="THF56441.1"/>
    <property type="molecule type" value="Genomic_DNA"/>
</dbReference>
<dbReference type="CDD" id="cd02209">
    <property type="entry name" value="cupin_XRE_C"/>
    <property type="match status" value="1"/>
</dbReference>
<dbReference type="InterPro" id="IPR050807">
    <property type="entry name" value="TransReg_Diox_bact_type"/>
</dbReference>
<reference evidence="3 4" key="1">
    <citation type="submission" date="2019-04" db="EMBL/GenBank/DDBJ databases">
        <title>Mesorhizobium composti sp. nov., isolated from compost.</title>
        <authorList>
            <person name="Lin S.-Y."/>
            <person name="Hameed A."/>
            <person name="Hsieh Y.-T."/>
            <person name="Young C.-C."/>
        </authorList>
    </citation>
    <scope>NUCLEOTIDE SEQUENCE [LARGE SCALE GENOMIC DNA]</scope>
    <source>
        <strain evidence="3 4">CC-YTH430</strain>
    </source>
</reference>
<dbReference type="SUPFAM" id="SSF51182">
    <property type="entry name" value="RmlC-like cupins"/>
    <property type="match status" value="1"/>
</dbReference>
<dbReference type="InterPro" id="IPR001387">
    <property type="entry name" value="Cro/C1-type_HTH"/>
</dbReference>
<protein>
    <submittedName>
        <fullName evidence="3">Cupin domain-containing protein</fullName>
    </submittedName>
</protein>
<evidence type="ECO:0000313" key="4">
    <source>
        <dbReference type="Proteomes" id="UP000306441"/>
    </source>
</evidence>
<feature type="domain" description="HTH cro/C1-type" evidence="2">
    <location>
        <begin position="44"/>
        <end position="98"/>
    </location>
</feature>
<dbReference type="CDD" id="cd00093">
    <property type="entry name" value="HTH_XRE"/>
    <property type="match status" value="1"/>
</dbReference>
<dbReference type="Proteomes" id="UP000306441">
    <property type="component" value="Unassembled WGS sequence"/>
</dbReference>
<organism evidence="3 4">
    <name type="scientific">Ollibium composti</name>
    <dbReference type="NCBI Taxonomy" id="2675109"/>
    <lineage>
        <taxon>Bacteria</taxon>
        <taxon>Pseudomonadati</taxon>
        <taxon>Pseudomonadota</taxon>
        <taxon>Alphaproteobacteria</taxon>
        <taxon>Hyphomicrobiales</taxon>
        <taxon>Phyllobacteriaceae</taxon>
        <taxon>Ollibium</taxon>
    </lineage>
</organism>
<accession>A0ABY2Q593</accession>
<dbReference type="PROSITE" id="PS50943">
    <property type="entry name" value="HTH_CROC1"/>
    <property type="match status" value="1"/>
</dbReference>
<dbReference type="Gene3D" id="2.60.120.10">
    <property type="entry name" value="Jelly Rolls"/>
    <property type="match status" value="1"/>
</dbReference>
<comment type="caution">
    <text evidence="3">The sequence shown here is derived from an EMBL/GenBank/DDBJ whole genome shotgun (WGS) entry which is preliminary data.</text>
</comment>
<dbReference type="InterPro" id="IPR013096">
    <property type="entry name" value="Cupin_2"/>
</dbReference>
<dbReference type="PANTHER" id="PTHR46797:SF1">
    <property type="entry name" value="METHYLPHOSPHONATE SYNTHASE"/>
    <property type="match status" value="1"/>
</dbReference>
<dbReference type="SMART" id="SM00530">
    <property type="entry name" value="HTH_XRE"/>
    <property type="match status" value="1"/>
</dbReference>
<sequence>MNMARPGPGPWKRQVMNDIEFPTRAHDSAADDLLESRRRLGVKLRLARQTKGLTLKELAKRSECSESLLSKVENGKALPSLPLVHRLVRVLETNISWLFEEMEPDDSPISRAGARPVVTLDNRPGDGAGVTFERIIPYKGGHLLQSNIHHIDVGGRSGLAITHEGEETGYVLRGRIDLILDGVTYTLGEGDSFCFRSNTPHSYRNAGTERASILWTCTPPTF</sequence>
<dbReference type="InterPro" id="IPR010982">
    <property type="entry name" value="Lambda_DNA-bd_dom_sf"/>
</dbReference>
<gene>
    <name evidence="3" type="ORF">E6C48_14995</name>
</gene>
<proteinExistence type="predicted"/>
<evidence type="ECO:0000256" key="1">
    <source>
        <dbReference type="ARBA" id="ARBA00023125"/>
    </source>
</evidence>
<dbReference type="Gene3D" id="1.10.260.40">
    <property type="entry name" value="lambda repressor-like DNA-binding domains"/>
    <property type="match status" value="1"/>
</dbReference>